<dbReference type="SMART" id="SM00320">
    <property type="entry name" value="WD40"/>
    <property type="match status" value="4"/>
</dbReference>
<dbReference type="GO" id="GO:0006364">
    <property type="term" value="P:rRNA processing"/>
    <property type="evidence" value="ECO:0007669"/>
    <property type="project" value="UniProtKB-KW"/>
</dbReference>
<comment type="subcellular location">
    <subcellularLocation>
        <location evidence="1">Nucleus</location>
        <location evidence="1">Nucleolus</location>
    </subcellularLocation>
</comment>
<keyword evidence="3" id="KW-0698">rRNA processing</keyword>
<keyword evidence="5" id="KW-0677">Repeat</keyword>
<evidence type="ECO:0000313" key="11">
    <source>
        <dbReference type="Proteomes" id="UP000000304"/>
    </source>
</evidence>
<dbReference type="OrthoDB" id="4096at2759"/>
<dbReference type="GO" id="GO:2000234">
    <property type="term" value="P:positive regulation of rRNA processing"/>
    <property type="evidence" value="ECO:0007669"/>
    <property type="project" value="TreeGrafter"/>
</dbReference>
<keyword evidence="4" id="KW-0853">WD repeat</keyword>
<dbReference type="InterPro" id="IPR001680">
    <property type="entry name" value="WD40_rpt"/>
</dbReference>
<proteinExistence type="predicted"/>
<dbReference type="STRING" id="7240.B4Q3Y3"/>
<accession>B4Q3Y3</accession>
<dbReference type="Pfam" id="PF23869">
    <property type="entry name" value="Beta-prop_WDR75_1st"/>
    <property type="match status" value="1"/>
</dbReference>
<dbReference type="InterPro" id="IPR053826">
    <property type="entry name" value="WDR75"/>
</dbReference>
<evidence type="ECO:0000256" key="7">
    <source>
        <dbReference type="ARBA" id="ARBA00023242"/>
    </source>
</evidence>
<evidence type="ECO:0000256" key="5">
    <source>
        <dbReference type="ARBA" id="ARBA00022737"/>
    </source>
</evidence>
<dbReference type="Proteomes" id="UP000000304">
    <property type="component" value="Chromosome 2L"/>
</dbReference>
<dbReference type="PANTHER" id="PTHR44215">
    <property type="entry name" value="WD REPEAT-CONTAINING PROTEIN 75"/>
    <property type="match status" value="1"/>
</dbReference>
<dbReference type="SUPFAM" id="SSF63829">
    <property type="entry name" value="Calcium-dependent phosphotriesterase"/>
    <property type="match status" value="1"/>
</dbReference>
<dbReference type="GO" id="GO:0032040">
    <property type="term" value="C:small-subunit processome"/>
    <property type="evidence" value="ECO:0007669"/>
    <property type="project" value="InterPro"/>
</dbReference>
<dbReference type="GO" id="GO:0045943">
    <property type="term" value="P:positive regulation of transcription by RNA polymerase I"/>
    <property type="evidence" value="ECO:0007669"/>
    <property type="project" value="InterPro"/>
</dbReference>
<dbReference type="PANTHER" id="PTHR44215:SF1">
    <property type="entry name" value="WD REPEAT-CONTAINING PROTEIN 75"/>
    <property type="match status" value="1"/>
</dbReference>
<sequence length="679" mass="75597">MNFDDEDRLELQFLTGGNIVEHAPVFSPDGRFMFVRCLTKVQVYATSTGELTRVLDDATAPLISLELDLKQPDLLIGCTSTGELVRWNWRAGVLKKTVPLTLGPGNTILTCHLMDLYKGGDTACAFVTAKGKAGEQVKWFVVNTSTGEKIDVNCGLKLKLRVPLVDVGKGQFKYIILAQGFYIYFVNYETWTFCRYKSAKQHTITCVKMSPCEMVAATADSEGQIFVWRDFEKKDSMTNTLFHWHHTEVTSLAFSPSGVSIYSGGHECVLVKWTVASPGYRTYLPRISSVIRHIVVSNDNENVLVCTEDNAIQLISGSDSIIKSTVQHFTYETKDKTGQSKFPLGLRLNPRTNTLVLNGRSGHLQFYSAYTKSLLYNLRVVDTNVHNEEANHIIYNTRITRAAFNINWMATGEVYNDLVNLAEVRLKFWIIMKGYRVHVFQPNVPLPLYQRSNLPKTHGLAWLPRRQPRQSSINIDWQAQSTLLMLTHSQEIAYLALPGQSPSDDAPTPISFSQPAATDIILKHATFGIHVIKPQQASGETLEKNGPLIVGREEHSAVNAFVNLSAHTMPAMSLICGEFVKSLLIPADSTSRHSSSAASDAALTNGVTVNGNGVGHRDSDGEHEDEELGEEARSTLDTRKTLLEQNEKLVDLPLEGETDPQGLDNRLRTITALRTKLRI</sequence>
<evidence type="ECO:0000313" key="10">
    <source>
        <dbReference type="EMBL" id="EDX05699.1"/>
    </source>
</evidence>
<dbReference type="AlphaFoldDB" id="B4Q3Y3"/>
<name>B4Q3Y3_DROSI</name>
<gene>
    <name evidence="10" type="primary">Dsim\GD21655</name>
    <name evidence="10" type="ORF">Dsim_GD21655</name>
</gene>
<protein>
    <submittedName>
        <fullName evidence="10">GD21655</fullName>
    </submittedName>
</protein>
<evidence type="ECO:0000256" key="2">
    <source>
        <dbReference type="ARBA" id="ARBA00022517"/>
    </source>
</evidence>
<dbReference type="EMBL" id="CM000361">
    <property type="protein sequence ID" value="EDX05699.1"/>
    <property type="molecule type" value="Genomic_DNA"/>
</dbReference>
<dbReference type="Pfam" id="PF23769">
    <property type="entry name" value="Beta-prop_WDR75_2nd"/>
    <property type="match status" value="1"/>
</dbReference>
<evidence type="ECO:0000256" key="8">
    <source>
        <dbReference type="SAM" id="MobiDB-lite"/>
    </source>
</evidence>
<evidence type="ECO:0000256" key="4">
    <source>
        <dbReference type="ARBA" id="ARBA00022574"/>
    </source>
</evidence>
<reference evidence="10 11" key="1">
    <citation type="journal article" date="2007" name="Nature">
        <title>Evolution of genes and genomes on the Drosophila phylogeny.</title>
        <authorList>
            <consortium name="Drosophila 12 Genomes Consortium"/>
            <person name="Clark A.G."/>
            <person name="Eisen M.B."/>
            <person name="Smith D.R."/>
            <person name="Bergman C.M."/>
            <person name="Oliver B."/>
            <person name="Markow T.A."/>
            <person name="Kaufman T.C."/>
            <person name="Kellis M."/>
            <person name="Gelbart W."/>
            <person name="Iyer V.N."/>
            <person name="Pollard D.A."/>
            <person name="Sackton T.B."/>
            <person name="Larracuente A.M."/>
            <person name="Singh N.D."/>
            <person name="Abad J.P."/>
            <person name="Abt D.N."/>
            <person name="Adryan B."/>
            <person name="Aguade M."/>
            <person name="Akashi H."/>
            <person name="Anderson W.W."/>
            <person name="Aquadro C.F."/>
            <person name="Ardell D.H."/>
            <person name="Arguello R."/>
            <person name="Artieri C.G."/>
            <person name="Barbash D.A."/>
            <person name="Barker D."/>
            <person name="Barsanti P."/>
            <person name="Batterham P."/>
            <person name="Batzoglou S."/>
            <person name="Begun D."/>
            <person name="Bhutkar A."/>
            <person name="Blanco E."/>
            <person name="Bosak S.A."/>
            <person name="Bradley R.K."/>
            <person name="Brand A.D."/>
            <person name="Brent M.R."/>
            <person name="Brooks A.N."/>
            <person name="Brown R.H."/>
            <person name="Butlin R.K."/>
            <person name="Caggese C."/>
            <person name="Calvi B.R."/>
            <person name="Bernardo de Carvalho A."/>
            <person name="Caspi A."/>
            <person name="Castrezana S."/>
            <person name="Celniker S.E."/>
            <person name="Chang J.L."/>
            <person name="Chapple C."/>
            <person name="Chatterji S."/>
            <person name="Chinwalla A."/>
            <person name="Civetta A."/>
            <person name="Clifton S.W."/>
            <person name="Comeron J.M."/>
            <person name="Costello J.C."/>
            <person name="Coyne J.A."/>
            <person name="Daub J."/>
            <person name="David R.G."/>
            <person name="Delcher A.L."/>
            <person name="Delehaunty K."/>
            <person name="Do C.B."/>
            <person name="Ebling H."/>
            <person name="Edwards K."/>
            <person name="Eickbush T."/>
            <person name="Evans J.D."/>
            <person name="Filipski A."/>
            <person name="Findeiss S."/>
            <person name="Freyhult E."/>
            <person name="Fulton L."/>
            <person name="Fulton R."/>
            <person name="Garcia A.C."/>
            <person name="Gardiner A."/>
            <person name="Garfield D.A."/>
            <person name="Garvin B.E."/>
            <person name="Gibson G."/>
            <person name="Gilbert D."/>
            <person name="Gnerre S."/>
            <person name="Godfrey J."/>
            <person name="Good R."/>
            <person name="Gotea V."/>
            <person name="Gravely B."/>
            <person name="Greenberg A.J."/>
            <person name="Griffiths-Jones S."/>
            <person name="Gross S."/>
            <person name="Guigo R."/>
            <person name="Gustafson E.A."/>
            <person name="Haerty W."/>
            <person name="Hahn M.W."/>
            <person name="Halligan D.L."/>
            <person name="Halpern A.L."/>
            <person name="Halter G.M."/>
            <person name="Han M.V."/>
            <person name="Heger A."/>
            <person name="Hillier L."/>
            <person name="Hinrichs A.S."/>
            <person name="Holmes I."/>
            <person name="Hoskins R.A."/>
            <person name="Hubisz M.J."/>
            <person name="Hultmark D."/>
            <person name="Huntley M.A."/>
            <person name="Jaffe D.B."/>
            <person name="Jagadeeshan S."/>
            <person name="Jeck W.R."/>
            <person name="Johnson J."/>
            <person name="Jones C.D."/>
            <person name="Jordan W.C."/>
            <person name="Karpen G.H."/>
            <person name="Kataoka E."/>
            <person name="Keightley P.D."/>
            <person name="Kheradpour P."/>
            <person name="Kirkness E.F."/>
            <person name="Koerich L.B."/>
            <person name="Kristiansen K."/>
            <person name="Kudrna D."/>
            <person name="Kulathinal R.J."/>
            <person name="Kumar S."/>
            <person name="Kwok R."/>
            <person name="Lander E."/>
            <person name="Langley C.H."/>
            <person name="Lapoint R."/>
            <person name="Lazzaro B.P."/>
            <person name="Lee S.J."/>
            <person name="Levesque L."/>
            <person name="Li R."/>
            <person name="Lin C.F."/>
            <person name="Lin M.F."/>
            <person name="Lindblad-Toh K."/>
            <person name="Llopart A."/>
            <person name="Long M."/>
            <person name="Low L."/>
            <person name="Lozovsky E."/>
            <person name="Lu J."/>
            <person name="Luo M."/>
            <person name="Machado C.A."/>
            <person name="Makalowski W."/>
            <person name="Marzo M."/>
            <person name="Matsuda M."/>
            <person name="Matzkin L."/>
            <person name="McAllister B."/>
            <person name="McBride C.S."/>
            <person name="McKernan B."/>
            <person name="McKernan K."/>
            <person name="Mendez-Lago M."/>
            <person name="Minx P."/>
            <person name="Mollenhauer M.U."/>
            <person name="Montooth K."/>
            <person name="Mount S.M."/>
            <person name="Mu X."/>
            <person name="Myers E."/>
            <person name="Negre B."/>
            <person name="Newfeld S."/>
            <person name="Nielsen R."/>
            <person name="Noor M.A."/>
            <person name="O'Grady P."/>
            <person name="Pachter L."/>
            <person name="Papaceit M."/>
            <person name="Parisi M.J."/>
            <person name="Parisi M."/>
            <person name="Parts L."/>
            <person name="Pedersen J.S."/>
            <person name="Pesole G."/>
            <person name="Phillippy A.M."/>
            <person name="Ponting C.P."/>
            <person name="Pop M."/>
            <person name="Porcelli D."/>
            <person name="Powell J.R."/>
            <person name="Prohaska S."/>
            <person name="Pruitt K."/>
            <person name="Puig M."/>
            <person name="Quesneville H."/>
            <person name="Ram K.R."/>
            <person name="Rand D."/>
            <person name="Rasmussen M.D."/>
            <person name="Reed L.K."/>
            <person name="Reenan R."/>
            <person name="Reily A."/>
            <person name="Remington K.A."/>
            <person name="Rieger T.T."/>
            <person name="Ritchie M.G."/>
            <person name="Robin C."/>
            <person name="Rogers Y.H."/>
            <person name="Rohde C."/>
            <person name="Rozas J."/>
            <person name="Rubenfield M.J."/>
            <person name="Ruiz A."/>
            <person name="Russo S."/>
            <person name="Salzberg S.L."/>
            <person name="Sanchez-Gracia A."/>
            <person name="Saranga D.J."/>
            <person name="Sato H."/>
            <person name="Schaeffer S.W."/>
            <person name="Schatz M.C."/>
            <person name="Schlenke T."/>
            <person name="Schwartz R."/>
            <person name="Segarra C."/>
            <person name="Singh R.S."/>
            <person name="Sirot L."/>
            <person name="Sirota M."/>
            <person name="Sisneros N.B."/>
            <person name="Smith C.D."/>
            <person name="Smith T.F."/>
            <person name="Spieth J."/>
            <person name="Stage D.E."/>
            <person name="Stark A."/>
            <person name="Stephan W."/>
            <person name="Strausberg R.L."/>
            <person name="Strempel S."/>
            <person name="Sturgill D."/>
            <person name="Sutton G."/>
            <person name="Sutton G.G."/>
            <person name="Tao W."/>
            <person name="Teichmann S."/>
            <person name="Tobari Y.N."/>
            <person name="Tomimura Y."/>
            <person name="Tsolas J.M."/>
            <person name="Valente V.L."/>
            <person name="Venter E."/>
            <person name="Venter J.C."/>
            <person name="Vicario S."/>
            <person name="Vieira F.G."/>
            <person name="Vilella A.J."/>
            <person name="Villasante A."/>
            <person name="Walenz B."/>
            <person name="Wang J."/>
            <person name="Wasserman M."/>
            <person name="Watts T."/>
            <person name="Wilson D."/>
            <person name="Wilson R.K."/>
            <person name="Wing R.A."/>
            <person name="Wolfner M.F."/>
            <person name="Wong A."/>
            <person name="Wong G.K."/>
            <person name="Wu C.I."/>
            <person name="Wu G."/>
            <person name="Yamamoto D."/>
            <person name="Yang H.P."/>
            <person name="Yang S.P."/>
            <person name="Yorke J.A."/>
            <person name="Yoshida K."/>
            <person name="Zdobnov E."/>
            <person name="Zhang P."/>
            <person name="Zhang Y."/>
            <person name="Zimin A.V."/>
            <person name="Baldwin J."/>
            <person name="Abdouelleil A."/>
            <person name="Abdulkadir J."/>
            <person name="Abebe A."/>
            <person name="Abera B."/>
            <person name="Abreu J."/>
            <person name="Acer S.C."/>
            <person name="Aftuck L."/>
            <person name="Alexander A."/>
            <person name="An P."/>
            <person name="Anderson E."/>
            <person name="Anderson S."/>
            <person name="Arachi H."/>
            <person name="Azer M."/>
            <person name="Bachantsang P."/>
            <person name="Barry A."/>
            <person name="Bayul T."/>
            <person name="Berlin A."/>
            <person name="Bessette D."/>
            <person name="Bloom T."/>
            <person name="Blye J."/>
            <person name="Boguslavskiy L."/>
            <person name="Bonnet C."/>
            <person name="Boukhgalter B."/>
            <person name="Bourzgui I."/>
            <person name="Brown A."/>
            <person name="Cahill P."/>
            <person name="Channer S."/>
            <person name="Cheshatsang Y."/>
            <person name="Chuda L."/>
            <person name="Citroen M."/>
            <person name="Collymore A."/>
            <person name="Cooke P."/>
            <person name="Costello M."/>
            <person name="D'Aco K."/>
            <person name="Daza R."/>
            <person name="De Haan G."/>
            <person name="DeGray S."/>
            <person name="DeMaso C."/>
            <person name="Dhargay N."/>
            <person name="Dooley K."/>
            <person name="Dooley E."/>
            <person name="Doricent M."/>
            <person name="Dorje P."/>
            <person name="Dorjee K."/>
            <person name="Dupes A."/>
            <person name="Elong R."/>
            <person name="Falk J."/>
            <person name="Farina A."/>
            <person name="Faro S."/>
            <person name="Ferguson D."/>
            <person name="Fisher S."/>
            <person name="Foley C.D."/>
            <person name="Franke A."/>
            <person name="Friedrich D."/>
            <person name="Gadbois L."/>
            <person name="Gearin G."/>
            <person name="Gearin C.R."/>
            <person name="Giannoukos G."/>
            <person name="Goode T."/>
            <person name="Graham J."/>
            <person name="Grandbois E."/>
            <person name="Grewal S."/>
            <person name="Gyaltsen K."/>
            <person name="Hafez N."/>
            <person name="Hagos B."/>
            <person name="Hall J."/>
            <person name="Henson C."/>
            <person name="Hollinger A."/>
            <person name="Honan T."/>
            <person name="Huard M.D."/>
            <person name="Hughes L."/>
            <person name="Hurhula B."/>
            <person name="Husby M.E."/>
            <person name="Kamat A."/>
            <person name="Kanga B."/>
            <person name="Kashin S."/>
            <person name="Khazanovich D."/>
            <person name="Kisner P."/>
            <person name="Lance K."/>
            <person name="Lara M."/>
            <person name="Lee W."/>
            <person name="Lennon N."/>
            <person name="Letendre F."/>
            <person name="LeVine R."/>
            <person name="Lipovsky A."/>
            <person name="Liu X."/>
            <person name="Liu J."/>
            <person name="Liu S."/>
            <person name="Lokyitsang T."/>
            <person name="Lokyitsang Y."/>
            <person name="Lubonja R."/>
            <person name="Lui A."/>
            <person name="MacDonald P."/>
            <person name="Magnisalis V."/>
            <person name="Maru K."/>
            <person name="Matthews C."/>
            <person name="McCusker W."/>
            <person name="McDonough S."/>
            <person name="Mehta T."/>
            <person name="Meldrim J."/>
            <person name="Meneus L."/>
            <person name="Mihai O."/>
            <person name="Mihalev A."/>
            <person name="Mihova T."/>
            <person name="Mittelman R."/>
            <person name="Mlenga V."/>
            <person name="Montmayeur A."/>
            <person name="Mulrain L."/>
            <person name="Navidi A."/>
            <person name="Naylor J."/>
            <person name="Negash T."/>
            <person name="Nguyen T."/>
            <person name="Nguyen N."/>
            <person name="Nicol R."/>
            <person name="Norbu C."/>
            <person name="Norbu N."/>
            <person name="Novod N."/>
            <person name="O'Neill B."/>
            <person name="Osman S."/>
            <person name="Markiewicz E."/>
            <person name="Oyono O.L."/>
            <person name="Patti C."/>
            <person name="Phunkhang P."/>
            <person name="Pierre F."/>
            <person name="Priest M."/>
            <person name="Raghuraman S."/>
            <person name="Rege F."/>
            <person name="Reyes R."/>
            <person name="Rise C."/>
            <person name="Rogov P."/>
            <person name="Ross K."/>
            <person name="Ryan E."/>
            <person name="Settipalli S."/>
            <person name="Shea T."/>
            <person name="Sherpa N."/>
            <person name="Shi L."/>
            <person name="Shih D."/>
            <person name="Sparrow T."/>
            <person name="Spaulding J."/>
            <person name="Stalker J."/>
            <person name="Stange-Thomann N."/>
            <person name="Stavropoulos S."/>
            <person name="Stone C."/>
            <person name="Strader C."/>
            <person name="Tesfaye S."/>
            <person name="Thomson T."/>
            <person name="Thoulutsang Y."/>
            <person name="Thoulutsang D."/>
            <person name="Topham K."/>
            <person name="Topping I."/>
            <person name="Tsamla T."/>
            <person name="Vassiliev H."/>
            <person name="Vo A."/>
            <person name="Wangchuk T."/>
            <person name="Wangdi T."/>
            <person name="Weiand M."/>
            <person name="Wilkinson J."/>
            <person name="Wilson A."/>
            <person name="Yadav S."/>
            <person name="Young G."/>
            <person name="Yu Q."/>
            <person name="Zembek L."/>
            <person name="Zhong D."/>
            <person name="Zimmer A."/>
            <person name="Zwirko Z."/>
            <person name="Jaffe D.B."/>
            <person name="Alvarez P."/>
            <person name="Brockman W."/>
            <person name="Butler J."/>
            <person name="Chin C."/>
            <person name="Gnerre S."/>
            <person name="Grabherr M."/>
            <person name="Kleber M."/>
            <person name="Mauceli E."/>
            <person name="MacCallum I."/>
        </authorList>
    </citation>
    <scope>NUCLEOTIDE SEQUENCE [LARGE SCALE GENOMIC DNA]</scope>
    <source>
        <strain evidence="11">white501</strain>
    </source>
</reference>
<organism evidence="10 11">
    <name type="scientific">Drosophila simulans</name>
    <name type="common">Fruit fly</name>
    <dbReference type="NCBI Taxonomy" id="7240"/>
    <lineage>
        <taxon>Eukaryota</taxon>
        <taxon>Metazoa</taxon>
        <taxon>Ecdysozoa</taxon>
        <taxon>Arthropoda</taxon>
        <taxon>Hexapoda</taxon>
        <taxon>Insecta</taxon>
        <taxon>Pterygota</taxon>
        <taxon>Neoptera</taxon>
        <taxon>Endopterygota</taxon>
        <taxon>Diptera</taxon>
        <taxon>Brachycera</taxon>
        <taxon>Muscomorpha</taxon>
        <taxon>Ephydroidea</taxon>
        <taxon>Drosophilidae</taxon>
        <taxon>Drosophila</taxon>
        <taxon>Sophophora</taxon>
    </lineage>
</organism>
<feature type="compositionally biased region" description="Low complexity" evidence="8">
    <location>
        <begin position="594"/>
        <end position="611"/>
    </location>
</feature>
<dbReference type="InterPro" id="IPR057644">
    <property type="entry name" value="Beta-prop_WDR75_2nd"/>
</dbReference>
<evidence type="ECO:0000256" key="1">
    <source>
        <dbReference type="ARBA" id="ARBA00004604"/>
    </source>
</evidence>
<keyword evidence="7" id="KW-0539">Nucleus</keyword>
<dbReference type="Gene3D" id="2.130.10.10">
    <property type="entry name" value="YVTN repeat-like/Quinoprotein amine dehydrogenase"/>
    <property type="match status" value="1"/>
</dbReference>
<dbReference type="PhylomeDB" id="B4Q3Y3"/>
<keyword evidence="2" id="KW-0690">Ribosome biogenesis</keyword>
<keyword evidence="11" id="KW-1185">Reference proteome</keyword>
<evidence type="ECO:0000256" key="3">
    <source>
        <dbReference type="ARBA" id="ARBA00022552"/>
    </source>
</evidence>
<dbReference type="GO" id="GO:0003723">
    <property type="term" value="F:RNA binding"/>
    <property type="evidence" value="ECO:0007669"/>
    <property type="project" value="InterPro"/>
</dbReference>
<dbReference type="HOGENOM" id="CLU_405051_0_0_1"/>
<keyword evidence="6" id="KW-0804">Transcription</keyword>
<feature type="region of interest" description="Disordered" evidence="8">
    <location>
        <begin position="594"/>
        <end position="638"/>
    </location>
</feature>
<evidence type="ECO:0000259" key="9">
    <source>
        <dbReference type="Pfam" id="PF23769"/>
    </source>
</evidence>
<dbReference type="InterPro" id="IPR015943">
    <property type="entry name" value="WD40/YVTN_repeat-like_dom_sf"/>
</dbReference>
<feature type="domain" description="WD repeat-containing protein 75 second beta-propeller" evidence="9">
    <location>
        <begin position="348"/>
        <end position="430"/>
    </location>
</feature>
<evidence type="ECO:0000256" key="6">
    <source>
        <dbReference type="ARBA" id="ARBA00023163"/>
    </source>
</evidence>